<proteinExistence type="predicted"/>
<keyword evidence="3" id="KW-1185">Reference proteome</keyword>
<dbReference type="AlphaFoldDB" id="A0A7Z0I2Q6"/>
<dbReference type="RefSeq" id="WP_179907615.1">
    <property type="nucleotide sequence ID" value="NZ_JACBXS010000080.1"/>
</dbReference>
<organism evidence="2 3">
    <name type="scientific">Rhabdonatronobacter sediminivivens</name>
    <dbReference type="NCBI Taxonomy" id="2743469"/>
    <lineage>
        <taxon>Bacteria</taxon>
        <taxon>Pseudomonadati</taxon>
        <taxon>Pseudomonadota</taxon>
        <taxon>Alphaproteobacteria</taxon>
        <taxon>Rhodobacterales</taxon>
        <taxon>Paracoccaceae</taxon>
        <taxon>Rhabdonatronobacter</taxon>
    </lineage>
</organism>
<accession>A0A7Z0I2Q6</accession>
<reference evidence="2 3" key="1">
    <citation type="journal article" date="2000" name="Arch. Microbiol.">
        <title>Rhodobaca bogoriensis gen. nov. and sp. nov., an alkaliphilic purple nonsulfur bacterium from African Rift Valley soda lakes.</title>
        <authorList>
            <person name="Milford A.D."/>
            <person name="Achenbach L.A."/>
            <person name="Jung D.O."/>
            <person name="Madigan M.T."/>
        </authorList>
    </citation>
    <scope>NUCLEOTIDE SEQUENCE [LARGE SCALE GENOMIC DNA]</scope>
    <source>
        <strain evidence="2 3">2376</strain>
    </source>
</reference>
<evidence type="ECO:0000313" key="2">
    <source>
        <dbReference type="EMBL" id="NYS26823.1"/>
    </source>
</evidence>
<protein>
    <submittedName>
        <fullName evidence="2">FlgB family protein</fullName>
    </submittedName>
</protein>
<dbReference type="NCBIfam" id="NF009270">
    <property type="entry name" value="PRK12627.1"/>
    <property type="match status" value="1"/>
</dbReference>
<evidence type="ECO:0000313" key="3">
    <source>
        <dbReference type="Proteomes" id="UP000529417"/>
    </source>
</evidence>
<gene>
    <name evidence="2" type="ORF">HUK65_17795</name>
</gene>
<sequence>MLTPDIMQLAQNSALHAAARQGVISTNIAHADTPGYRARVLPEFGAMMRGFEPLRATRPGHLSSDGHVSAQARPERAPATQKPNGNTVSLEHQMMQAARARLDHETALSVYSSARNILRASLGR</sequence>
<name>A0A7Z0I2Q6_9RHOB</name>
<dbReference type="Proteomes" id="UP000529417">
    <property type="component" value="Unassembled WGS sequence"/>
</dbReference>
<evidence type="ECO:0000256" key="1">
    <source>
        <dbReference type="SAM" id="MobiDB-lite"/>
    </source>
</evidence>
<comment type="caution">
    <text evidence="2">The sequence shown here is derived from an EMBL/GenBank/DDBJ whole genome shotgun (WGS) entry which is preliminary data.</text>
</comment>
<feature type="region of interest" description="Disordered" evidence="1">
    <location>
        <begin position="56"/>
        <end position="86"/>
    </location>
</feature>
<dbReference type="EMBL" id="JACBXS010000080">
    <property type="protein sequence ID" value="NYS26823.1"/>
    <property type="molecule type" value="Genomic_DNA"/>
</dbReference>